<reference evidence="1" key="1">
    <citation type="submission" date="2019-07" db="EMBL/GenBank/DDBJ databases">
        <title>Annotation for the trematode Paragonimus miyazaki's.</title>
        <authorList>
            <person name="Choi Y.-J."/>
        </authorList>
    </citation>
    <scope>NUCLEOTIDE SEQUENCE</scope>
    <source>
        <strain evidence="1">Japan</strain>
    </source>
</reference>
<organism evidence="1 2">
    <name type="scientific">Paragonimus skrjabini miyazakii</name>
    <dbReference type="NCBI Taxonomy" id="59628"/>
    <lineage>
        <taxon>Eukaryota</taxon>
        <taxon>Metazoa</taxon>
        <taxon>Spiralia</taxon>
        <taxon>Lophotrochozoa</taxon>
        <taxon>Platyhelminthes</taxon>
        <taxon>Trematoda</taxon>
        <taxon>Digenea</taxon>
        <taxon>Plagiorchiida</taxon>
        <taxon>Troglotremata</taxon>
        <taxon>Troglotrematidae</taxon>
        <taxon>Paragonimus</taxon>
    </lineage>
</organism>
<dbReference type="EMBL" id="JTDE01000066">
    <property type="protein sequence ID" value="KAF7262432.1"/>
    <property type="molecule type" value="Genomic_DNA"/>
</dbReference>
<proteinExistence type="predicted"/>
<gene>
    <name evidence="1" type="ORF">EG68_00296</name>
</gene>
<name>A0A8S9Z698_9TREM</name>
<dbReference type="Proteomes" id="UP000822476">
    <property type="component" value="Unassembled WGS sequence"/>
</dbReference>
<comment type="caution">
    <text evidence="1">The sequence shown here is derived from an EMBL/GenBank/DDBJ whole genome shotgun (WGS) entry which is preliminary data.</text>
</comment>
<protein>
    <submittedName>
        <fullName evidence="1">Uncharacterized protein</fullName>
    </submittedName>
</protein>
<evidence type="ECO:0000313" key="2">
    <source>
        <dbReference type="Proteomes" id="UP000822476"/>
    </source>
</evidence>
<keyword evidence="2" id="KW-1185">Reference proteome</keyword>
<sequence length="82" mass="9162">MHACITDTHPSGTAAFEAHRGLTNVYGVLLCSVLTAGTRNRQWDDGPKVDINETVRNKSTKSVSIRVVLKEFWEPEGHVARW</sequence>
<evidence type="ECO:0000313" key="1">
    <source>
        <dbReference type="EMBL" id="KAF7262432.1"/>
    </source>
</evidence>
<accession>A0A8S9Z698</accession>
<dbReference type="AlphaFoldDB" id="A0A8S9Z698"/>